<protein>
    <submittedName>
        <fullName evidence="1">Uncharacterized protein</fullName>
    </submittedName>
</protein>
<accession>A0A0F9KVU0</accession>
<evidence type="ECO:0000313" key="1">
    <source>
        <dbReference type="EMBL" id="KKM78886.1"/>
    </source>
</evidence>
<gene>
    <name evidence="1" type="ORF">LCGC14_1355440</name>
</gene>
<dbReference type="AlphaFoldDB" id="A0A0F9KVU0"/>
<sequence>MIMKMKMNKYLQRVRLFRRKKRLGYKESFNYFVYSEKEK</sequence>
<name>A0A0F9KVU0_9ZZZZ</name>
<dbReference type="EMBL" id="LAZR01008418">
    <property type="protein sequence ID" value="KKM78886.1"/>
    <property type="molecule type" value="Genomic_DNA"/>
</dbReference>
<proteinExistence type="predicted"/>
<reference evidence="1" key="1">
    <citation type="journal article" date="2015" name="Nature">
        <title>Complex archaea that bridge the gap between prokaryotes and eukaryotes.</title>
        <authorList>
            <person name="Spang A."/>
            <person name="Saw J.H."/>
            <person name="Jorgensen S.L."/>
            <person name="Zaremba-Niedzwiedzka K."/>
            <person name="Martijn J."/>
            <person name="Lind A.E."/>
            <person name="van Eijk R."/>
            <person name="Schleper C."/>
            <person name="Guy L."/>
            <person name="Ettema T.J."/>
        </authorList>
    </citation>
    <scope>NUCLEOTIDE SEQUENCE</scope>
</reference>
<organism evidence="1">
    <name type="scientific">marine sediment metagenome</name>
    <dbReference type="NCBI Taxonomy" id="412755"/>
    <lineage>
        <taxon>unclassified sequences</taxon>
        <taxon>metagenomes</taxon>
        <taxon>ecological metagenomes</taxon>
    </lineage>
</organism>
<comment type="caution">
    <text evidence="1">The sequence shown here is derived from an EMBL/GenBank/DDBJ whole genome shotgun (WGS) entry which is preliminary data.</text>
</comment>